<organism evidence="15 16">
    <name type="scientific">Chondromyces apiculatus DSM 436</name>
    <dbReference type="NCBI Taxonomy" id="1192034"/>
    <lineage>
        <taxon>Bacteria</taxon>
        <taxon>Pseudomonadati</taxon>
        <taxon>Myxococcota</taxon>
        <taxon>Polyangia</taxon>
        <taxon>Polyangiales</taxon>
        <taxon>Polyangiaceae</taxon>
        <taxon>Chondromyces</taxon>
    </lineage>
</organism>
<accession>A0A017T9N3</accession>
<reference evidence="15 16" key="1">
    <citation type="submission" date="2013-05" db="EMBL/GenBank/DDBJ databases">
        <title>Genome assembly of Chondromyces apiculatus DSM 436.</title>
        <authorList>
            <person name="Sharma G."/>
            <person name="Khatri I."/>
            <person name="Kaur C."/>
            <person name="Mayilraj S."/>
            <person name="Subramanian S."/>
        </authorList>
    </citation>
    <scope>NUCLEOTIDE SEQUENCE [LARGE SCALE GENOMIC DNA]</scope>
    <source>
        <strain evidence="15 16">DSM 436</strain>
    </source>
</reference>
<dbReference type="STRING" id="1192034.CAP_2408"/>
<keyword evidence="16" id="KW-1185">Reference proteome</keyword>
<evidence type="ECO:0000256" key="11">
    <source>
        <dbReference type="ARBA" id="ARBA00032707"/>
    </source>
</evidence>
<dbReference type="InterPro" id="IPR003824">
    <property type="entry name" value="UppP"/>
</dbReference>
<evidence type="ECO:0000256" key="12">
    <source>
        <dbReference type="ARBA" id="ARBA00032932"/>
    </source>
</evidence>
<evidence type="ECO:0000256" key="14">
    <source>
        <dbReference type="SAM" id="Phobius"/>
    </source>
</evidence>
<name>A0A017T9N3_9BACT</name>
<dbReference type="GO" id="GO:0046677">
    <property type="term" value="P:response to antibiotic"/>
    <property type="evidence" value="ECO:0007669"/>
    <property type="project" value="UniProtKB-KW"/>
</dbReference>
<dbReference type="EC" id="3.6.1.27" evidence="3"/>
<feature type="transmembrane region" description="Helical" evidence="14">
    <location>
        <begin position="250"/>
        <end position="269"/>
    </location>
</feature>
<keyword evidence="8 14" id="KW-1133">Transmembrane helix</keyword>
<dbReference type="GO" id="GO:0050380">
    <property type="term" value="F:undecaprenyl-diphosphatase activity"/>
    <property type="evidence" value="ECO:0007669"/>
    <property type="project" value="UniProtKB-EC"/>
</dbReference>
<feature type="transmembrane region" description="Helical" evidence="14">
    <location>
        <begin position="89"/>
        <end position="106"/>
    </location>
</feature>
<keyword evidence="9 14" id="KW-0472">Membrane</keyword>
<dbReference type="PANTHER" id="PTHR30622:SF2">
    <property type="entry name" value="UNDECAPRENYL-DIPHOSPHATASE"/>
    <property type="match status" value="1"/>
</dbReference>
<evidence type="ECO:0000256" key="3">
    <source>
        <dbReference type="ARBA" id="ARBA00012374"/>
    </source>
</evidence>
<evidence type="ECO:0000256" key="2">
    <source>
        <dbReference type="ARBA" id="ARBA00010621"/>
    </source>
</evidence>
<comment type="similarity">
    <text evidence="2">Belongs to the UppP family.</text>
</comment>
<evidence type="ECO:0000256" key="5">
    <source>
        <dbReference type="ARBA" id="ARBA00022475"/>
    </source>
</evidence>
<comment type="catalytic activity">
    <reaction evidence="13">
        <text>di-trans,octa-cis-undecaprenyl diphosphate + H2O = di-trans,octa-cis-undecaprenyl phosphate + phosphate + H(+)</text>
        <dbReference type="Rhea" id="RHEA:28094"/>
        <dbReference type="ChEBI" id="CHEBI:15377"/>
        <dbReference type="ChEBI" id="CHEBI:15378"/>
        <dbReference type="ChEBI" id="CHEBI:43474"/>
        <dbReference type="ChEBI" id="CHEBI:58405"/>
        <dbReference type="ChEBI" id="CHEBI:60392"/>
        <dbReference type="EC" id="3.6.1.27"/>
    </reaction>
</comment>
<keyword evidence="5" id="KW-1003">Cell membrane</keyword>
<dbReference type="OrthoDB" id="9808289at2"/>
<dbReference type="eggNOG" id="COG1968">
    <property type="taxonomic scope" value="Bacteria"/>
</dbReference>
<proteinExistence type="inferred from homology"/>
<evidence type="ECO:0000313" key="16">
    <source>
        <dbReference type="Proteomes" id="UP000019678"/>
    </source>
</evidence>
<dbReference type="EMBL" id="ASRX01000019">
    <property type="protein sequence ID" value="EYF05949.1"/>
    <property type="molecule type" value="Genomic_DNA"/>
</dbReference>
<comment type="caution">
    <text evidence="15">The sequence shown here is derived from an EMBL/GenBank/DDBJ whole genome shotgun (WGS) entry which is preliminary data.</text>
</comment>
<evidence type="ECO:0000313" key="15">
    <source>
        <dbReference type="EMBL" id="EYF05949.1"/>
    </source>
</evidence>
<evidence type="ECO:0000256" key="7">
    <source>
        <dbReference type="ARBA" id="ARBA00022801"/>
    </source>
</evidence>
<dbReference type="RefSeq" id="WP_156040784.1">
    <property type="nucleotide sequence ID" value="NZ_ASRX01000019.1"/>
</dbReference>
<feature type="transmembrane region" description="Helical" evidence="14">
    <location>
        <begin position="149"/>
        <end position="182"/>
    </location>
</feature>
<evidence type="ECO:0000256" key="8">
    <source>
        <dbReference type="ARBA" id="ARBA00022989"/>
    </source>
</evidence>
<dbReference type="AlphaFoldDB" id="A0A017T9N3"/>
<protein>
    <recommendedName>
        <fullName evidence="4">Undecaprenyl-diphosphatase</fullName>
        <ecNumber evidence="3">3.6.1.27</ecNumber>
    </recommendedName>
    <alternativeName>
        <fullName evidence="12">Bacitracin resistance protein</fullName>
    </alternativeName>
    <alternativeName>
        <fullName evidence="11">Undecaprenyl pyrophosphate phosphatase</fullName>
    </alternativeName>
</protein>
<keyword evidence="10" id="KW-0046">Antibiotic resistance</keyword>
<evidence type="ECO:0000256" key="10">
    <source>
        <dbReference type="ARBA" id="ARBA00023251"/>
    </source>
</evidence>
<evidence type="ECO:0000256" key="13">
    <source>
        <dbReference type="ARBA" id="ARBA00047594"/>
    </source>
</evidence>
<evidence type="ECO:0000256" key="4">
    <source>
        <dbReference type="ARBA" id="ARBA00021581"/>
    </source>
</evidence>
<evidence type="ECO:0000256" key="9">
    <source>
        <dbReference type="ARBA" id="ARBA00023136"/>
    </source>
</evidence>
<evidence type="ECO:0000256" key="1">
    <source>
        <dbReference type="ARBA" id="ARBA00004651"/>
    </source>
</evidence>
<dbReference type="PANTHER" id="PTHR30622">
    <property type="entry name" value="UNDECAPRENYL-DIPHOSPHATASE"/>
    <property type="match status" value="1"/>
</dbReference>
<keyword evidence="7" id="KW-0378">Hydrolase</keyword>
<evidence type="ECO:0000256" key="6">
    <source>
        <dbReference type="ARBA" id="ARBA00022692"/>
    </source>
</evidence>
<gene>
    <name evidence="15" type="ORF">CAP_2408</name>
</gene>
<sequence>MSPVDVVLFAALQGAAEVLPISASAHVTAARIWLGLERDLAVLTGVAQLATAAAVVVLARHTLLAAFGEGLRAISRPSLFRDTPGGRDMVLIVVGAAMSLALSAVLRPYVALWSEAPLAQGLGLVISGAALASAIIAPPPGARAEAPGVVGMVGVGLAHGLGVAPGASALGAALVVLMWLGVRPGRALDLALAISVPTLLVEGARSLGAFGAPGVGASIGAGSVAGGLVVAFLGASLAGVGLRWLLERRWVAALAVWMIPLGLATVAYARALPGMAGRADVAFVGDLRDPR</sequence>
<comment type="subcellular location">
    <subcellularLocation>
        <location evidence="1">Cell membrane</location>
        <topology evidence="1">Multi-pass membrane protein</topology>
    </subcellularLocation>
</comment>
<dbReference type="Proteomes" id="UP000019678">
    <property type="component" value="Unassembled WGS sequence"/>
</dbReference>
<keyword evidence="6 14" id="KW-0812">Transmembrane</keyword>
<feature type="transmembrane region" description="Helical" evidence="14">
    <location>
        <begin position="118"/>
        <end position="137"/>
    </location>
</feature>
<dbReference type="Pfam" id="PF02673">
    <property type="entry name" value="BacA"/>
    <property type="match status" value="1"/>
</dbReference>
<dbReference type="GO" id="GO:0005886">
    <property type="term" value="C:plasma membrane"/>
    <property type="evidence" value="ECO:0007669"/>
    <property type="project" value="UniProtKB-SubCell"/>
</dbReference>
<feature type="transmembrane region" description="Helical" evidence="14">
    <location>
        <begin position="215"/>
        <end position="238"/>
    </location>
</feature>